<organism evidence="3 4">
    <name type="scientific">Colletotrichum sojae</name>
    <dbReference type="NCBI Taxonomy" id="2175907"/>
    <lineage>
        <taxon>Eukaryota</taxon>
        <taxon>Fungi</taxon>
        <taxon>Dikarya</taxon>
        <taxon>Ascomycota</taxon>
        <taxon>Pezizomycotina</taxon>
        <taxon>Sordariomycetes</taxon>
        <taxon>Hypocreomycetidae</taxon>
        <taxon>Glomerellales</taxon>
        <taxon>Glomerellaceae</taxon>
        <taxon>Colletotrichum</taxon>
        <taxon>Colletotrichum orchidearum species complex</taxon>
    </lineage>
</organism>
<evidence type="ECO:0000313" key="3">
    <source>
        <dbReference type="EMBL" id="KAF6819161.1"/>
    </source>
</evidence>
<accession>A0A8H6JUX8</accession>
<dbReference type="SUPFAM" id="SSF48452">
    <property type="entry name" value="TPR-like"/>
    <property type="match status" value="2"/>
</dbReference>
<gene>
    <name evidence="3" type="ORF">CSOJ01_01546</name>
</gene>
<feature type="compositionally biased region" description="Low complexity" evidence="1">
    <location>
        <begin position="1124"/>
        <end position="1137"/>
    </location>
</feature>
<dbReference type="EMBL" id="WIGN01000011">
    <property type="protein sequence ID" value="KAF6819161.1"/>
    <property type="molecule type" value="Genomic_DNA"/>
</dbReference>
<feature type="domain" description="Nucleoside phosphorylase" evidence="2">
    <location>
        <begin position="13"/>
        <end position="132"/>
    </location>
</feature>
<dbReference type="InterPro" id="IPR019734">
    <property type="entry name" value="TPR_rpt"/>
</dbReference>
<keyword evidence="4" id="KW-1185">Reference proteome</keyword>
<dbReference type="Gene3D" id="3.40.50.1580">
    <property type="entry name" value="Nucleoside phosphorylase domain"/>
    <property type="match status" value="1"/>
</dbReference>
<comment type="caution">
    <text evidence="3">The sequence shown here is derived from an EMBL/GenBank/DDBJ whole genome shotgun (WGS) entry which is preliminary data.</text>
</comment>
<reference evidence="3 4" key="1">
    <citation type="journal article" date="2020" name="Phytopathology">
        <title>Genome Sequence Resources of Colletotrichum truncatum, C. plurivorum, C. musicola, and C. sojae: Four Species Pathogenic to Soybean (Glycine max).</title>
        <authorList>
            <person name="Rogerio F."/>
            <person name="Boufleur T.R."/>
            <person name="Ciampi-Guillardi M."/>
            <person name="Sukno S.A."/>
            <person name="Thon M.R."/>
            <person name="Massola Junior N.S."/>
            <person name="Baroncelli R."/>
        </authorList>
    </citation>
    <scope>NUCLEOTIDE SEQUENCE [LARGE SCALE GENOMIC DNA]</scope>
    <source>
        <strain evidence="3 4">LFN0009</strain>
    </source>
</reference>
<evidence type="ECO:0000256" key="1">
    <source>
        <dbReference type="SAM" id="MobiDB-lite"/>
    </source>
</evidence>
<dbReference type="InterPro" id="IPR035994">
    <property type="entry name" value="Nucleoside_phosphorylase_sf"/>
</dbReference>
<dbReference type="GO" id="GO:0003824">
    <property type="term" value="F:catalytic activity"/>
    <property type="evidence" value="ECO:0007669"/>
    <property type="project" value="InterPro"/>
</dbReference>
<dbReference type="Pfam" id="PF13374">
    <property type="entry name" value="TPR_10"/>
    <property type="match status" value="2"/>
</dbReference>
<dbReference type="PANTHER" id="PTHR46082:SF6">
    <property type="entry name" value="AAA+ ATPASE DOMAIN-CONTAINING PROTEIN-RELATED"/>
    <property type="match status" value="1"/>
</dbReference>
<dbReference type="Pfam" id="PF01048">
    <property type="entry name" value="PNP_UDP_1"/>
    <property type="match status" value="1"/>
</dbReference>
<sequence length="1170" mass="130159">MSAVPGRREDFGVALICALPLEVDAVTLAFDEIWEEDQLPFENALNDHNSYTLGRLGKHNVVLLLLPEMGKISAASATASLRTSFSGIKLAILCGICGGVPNPSTDDEMLLGDVIISKSLIQYDLGRQYDGRFARKDTVEDNLGRPSKEIRSLIAGFTTRLKRNNLQRRIAEILDQVQRKAVEEGCWAKYSRPAPDQDVLFESSYLHRHRDKPACGCDDSHACETSQHASCEEIKCDLRRQQPRRRLEVQAANSHGHGAKPQCRIFTGRVGSGDTVMKSADHRDQVASEHGIIAFEMEGAGVWDEVPCIIVKAVCDYADSHKNKRWQDFAAATAASAATAVLEKISSAGTAEALMSVIIVPYEENAEFVGRADILKRVKQLFGHEDVQSSTSRRTRVALNGIGGVGKTQIALAYSHWFKKEFPDASVFWVHASSIERFRLAYTRIAHECQIPRRDDPDVDVLKLVKNWLEDGQRRRWLLVIDNADDTEVFFPPTNKKTDVATANQPSQTDTVVGHYIPECSHGSVLITTRNRQVGVKMTRGKPPIQVVEMTDGEANELLGSLLEGIDFTAEEASLLSSRLEHLPLALAQAASFILENSSTISEYVKLLDQSDFSLVDRLSEHFETVGRDSETPHALTTTWLISFVQIERQQPLTGDVLSVISLLDRQTIPRAIVREYCYARLLERKVELAITEALGTLQAFSFITKASDDSYNMHRLVQLITHKRMMDRGVMDHFSGDAVSAVDNVFPFGKHENRELCEKYLPHALAVLNCAGDGPEAPQARKQAALSKEVGSYLKYRGRYKDAGRYLTRSYEIRKAVFGPEHPDTIHAQQSLAQIYRKQGRSGEAAEIYQHILKHHRKLFDEESPTILTDKYNLAFAYFDLGRLAEAEELCSSALEGSKKSFGEEHYSTLDCMSLLARIFMHQNRPEEALGYFILDFEISKKLGGLGEQGTLTAMHNLASIYFRLGRLDEAEELTKECVEIGKRVLGQNHVQILGSLKLLADVYYNKHWYKQAVELDEFVLEARRNSLGNSHFKTLNIMESLAGTWKHLGRTEEAIGLMKECAEGRQHTLGPDHPHTIFSLEALEEWEDELAEATRLEDDGSRDDGASGRSSPRGPGEDSESDSGSSRSVSMAGSTGMRGSQHAGASSLNGSEDDDSESDSGVRLGEDT</sequence>
<proteinExistence type="predicted"/>
<dbReference type="SUPFAM" id="SSF52540">
    <property type="entry name" value="P-loop containing nucleoside triphosphate hydrolases"/>
    <property type="match status" value="1"/>
</dbReference>
<dbReference type="InterPro" id="IPR000845">
    <property type="entry name" value="Nucleoside_phosphorylase_d"/>
</dbReference>
<dbReference type="PANTHER" id="PTHR46082">
    <property type="entry name" value="ATP/GTP-BINDING PROTEIN-RELATED"/>
    <property type="match status" value="1"/>
</dbReference>
<dbReference type="Gene3D" id="1.25.40.10">
    <property type="entry name" value="Tetratricopeptide repeat domain"/>
    <property type="match status" value="2"/>
</dbReference>
<dbReference type="Pfam" id="PF13424">
    <property type="entry name" value="TPR_12"/>
    <property type="match status" value="2"/>
</dbReference>
<evidence type="ECO:0000259" key="2">
    <source>
        <dbReference type="Pfam" id="PF01048"/>
    </source>
</evidence>
<feature type="compositionally biased region" description="Basic and acidic residues" evidence="1">
    <location>
        <begin position="1096"/>
        <end position="1108"/>
    </location>
</feature>
<dbReference type="Proteomes" id="UP000652219">
    <property type="component" value="Unassembled WGS sequence"/>
</dbReference>
<protein>
    <submittedName>
        <fullName evidence="3">Nephrocystin-3-like protein 3</fullName>
    </submittedName>
</protein>
<dbReference type="InterPro" id="IPR027417">
    <property type="entry name" value="P-loop_NTPase"/>
</dbReference>
<dbReference type="InterPro" id="IPR053137">
    <property type="entry name" value="NLR-like"/>
</dbReference>
<dbReference type="Gene3D" id="3.40.50.300">
    <property type="entry name" value="P-loop containing nucleotide triphosphate hydrolases"/>
    <property type="match status" value="1"/>
</dbReference>
<dbReference type="InterPro" id="IPR011990">
    <property type="entry name" value="TPR-like_helical_dom_sf"/>
</dbReference>
<name>A0A8H6JUX8_9PEZI</name>
<dbReference type="SMART" id="SM00028">
    <property type="entry name" value="TPR"/>
    <property type="match status" value="4"/>
</dbReference>
<feature type="region of interest" description="Disordered" evidence="1">
    <location>
        <begin position="1096"/>
        <end position="1170"/>
    </location>
</feature>
<dbReference type="AlphaFoldDB" id="A0A8H6JUX8"/>
<dbReference type="GO" id="GO:0009116">
    <property type="term" value="P:nucleoside metabolic process"/>
    <property type="evidence" value="ECO:0007669"/>
    <property type="project" value="InterPro"/>
</dbReference>
<dbReference type="SUPFAM" id="SSF53167">
    <property type="entry name" value="Purine and uridine phosphorylases"/>
    <property type="match status" value="1"/>
</dbReference>
<evidence type="ECO:0000313" key="4">
    <source>
        <dbReference type="Proteomes" id="UP000652219"/>
    </source>
</evidence>